<evidence type="ECO:0000256" key="8">
    <source>
        <dbReference type="SAM" id="MobiDB-lite"/>
    </source>
</evidence>
<accession>A0A2W5QA76</accession>
<evidence type="ECO:0000256" key="6">
    <source>
        <dbReference type="ARBA" id="ARBA00022967"/>
    </source>
</evidence>
<evidence type="ECO:0000256" key="1">
    <source>
        <dbReference type="ARBA" id="ARBA00005417"/>
    </source>
</evidence>
<dbReference type="InterPro" id="IPR017871">
    <property type="entry name" value="ABC_transporter-like_CS"/>
</dbReference>
<dbReference type="GO" id="GO:0016887">
    <property type="term" value="F:ATP hydrolysis activity"/>
    <property type="evidence" value="ECO:0007669"/>
    <property type="project" value="InterPro"/>
</dbReference>
<dbReference type="Pfam" id="PF00005">
    <property type="entry name" value="ABC_tran"/>
    <property type="match status" value="1"/>
</dbReference>
<sequence length="282" mass="30974">MSAVIDSPLRSGPTGLPQPGGVKLEARHLVKRYGEREVLRDTQLAIEPGEFIAIVGRSGCGKSTLLRLIAGLEAASGGQLVTDGKPVNGLHDDTRIMFQEARLLPWKRVLDNVTLGLPPEARARGREVLAQVGLADRENEWPARLSGGQRQRVALARALVHHPRLLLLDEPLGALDALTRIEMHRLIEGLWQQHRFTALLVTHDVQEAVALADRVILIEDGRIALDERIALARPRSQGDAAFAAIEKRILDRVLQKPAADEAEPANDAHWPDSPAHTLRWAV</sequence>
<dbReference type="PANTHER" id="PTHR42788:SF17">
    <property type="entry name" value="ALIPHATIC SULFONATES IMPORT ATP-BINDING PROTEIN SSUB"/>
    <property type="match status" value="1"/>
</dbReference>
<protein>
    <submittedName>
        <fullName evidence="10">Sulfonate ABC transporter ATP-binding protein</fullName>
    </submittedName>
</protein>
<dbReference type="Gene3D" id="3.40.50.300">
    <property type="entry name" value="P-loop containing nucleotide triphosphate hydrolases"/>
    <property type="match status" value="1"/>
</dbReference>
<keyword evidence="5 10" id="KW-0067">ATP-binding</keyword>
<proteinExistence type="inferred from homology"/>
<evidence type="ECO:0000256" key="5">
    <source>
        <dbReference type="ARBA" id="ARBA00022840"/>
    </source>
</evidence>
<dbReference type="SMART" id="SM00382">
    <property type="entry name" value="AAA"/>
    <property type="match status" value="1"/>
</dbReference>
<organism evidence="10 11">
    <name type="scientific">Variovorax paradoxus</name>
    <dbReference type="NCBI Taxonomy" id="34073"/>
    <lineage>
        <taxon>Bacteria</taxon>
        <taxon>Pseudomonadati</taxon>
        <taxon>Pseudomonadota</taxon>
        <taxon>Betaproteobacteria</taxon>
        <taxon>Burkholderiales</taxon>
        <taxon>Comamonadaceae</taxon>
        <taxon>Variovorax</taxon>
    </lineage>
</organism>
<evidence type="ECO:0000256" key="4">
    <source>
        <dbReference type="ARBA" id="ARBA00022741"/>
    </source>
</evidence>
<dbReference type="Proteomes" id="UP000249135">
    <property type="component" value="Unassembled WGS sequence"/>
</dbReference>
<dbReference type="AlphaFoldDB" id="A0A2W5QA76"/>
<dbReference type="PROSITE" id="PS50893">
    <property type="entry name" value="ABC_TRANSPORTER_2"/>
    <property type="match status" value="1"/>
</dbReference>
<dbReference type="InterPro" id="IPR003439">
    <property type="entry name" value="ABC_transporter-like_ATP-bd"/>
</dbReference>
<keyword evidence="2" id="KW-0813">Transport</keyword>
<dbReference type="InterPro" id="IPR050166">
    <property type="entry name" value="ABC_transporter_ATP-bind"/>
</dbReference>
<dbReference type="PANTHER" id="PTHR42788">
    <property type="entry name" value="TAURINE IMPORT ATP-BINDING PROTEIN-RELATED"/>
    <property type="match status" value="1"/>
</dbReference>
<dbReference type="PROSITE" id="PS00211">
    <property type="entry name" value="ABC_TRANSPORTER_1"/>
    <property type="match status" value="1"/>
</dbReference>
<comment type="caution">
    <text evidence="10">The sequence shown here is derived from an EMBL/GenBank/DDBJ whole genome shotgun (WGS) entry which is preliminary data.</text>
</comment>
<reference evidence="10 11" key="1">
    <citation type="submission" date="2017-08" db="EMBL/GenBank/DDBJ databases">
        <title>Infants hospitalized years apart are colonized by the same room-sourced microbial strains.</title>
        <authorList>
            <person name="Brooks B."/>
            <person name="Olm M.R."/>
            <person name="Firek B.A."/>
            <person name="Baker R."/>
            <person name="Thomas B.C."/>
            <person name="Morowitz M.J."/>
            <person name="Banfield J.F."/>
        </authorList>
    </citation>
    <scope>NUCLEOTIDE SEQUENCE [LARGE SCALE GENOMIC DNA]</scope>
    <source>
        <strain evidence="10">S2_005_003_R2_41</strain>
    </source>
</reference>
<evidence type="ECO:0000256" key="7">
    <source>
        <dbReference type="ARBA" id="ARBA00023136"/>
    </source>
</evidence>
<keyword evidence="3" id="KW-1003">Cell membrane</keyword>
<dbReference type="GO" id="GO:0005524">
    <property type="term" value="F:ATP binding"/>
    <property type="evidence" value="ECO:0007669"/>
    <property type="project" value="UniProtKB-KW"/>
</dbReference>
<comment type="similarity">
    <text evidence="1">Belongs to the ABC transporter superfamily.</text>
</comment>
<feature type="domain" description="ABC transporter" evidence="9">
    <location>
        <begin position="24"/>
        <end position="245"/>
    </location>
</feature>
<evidence type="ECO:0000256" key="3">
    <source>
        <dbReference type="ARBA" id="ARBA00022475"/>
    </source>
</evidence>
<evidence type="ECO:0000313" key="11">
    <source>
        <dbReference type="Proteomes" id="UP000249135"/>
    </source>
</evidence>
<evidence type="ECO:0000259" key="9">
    <source>
        <dbReference type="PROSITE" id="PS50893"/>
    </source>
</evidence>
<dbReference type="InterPro" id="IPR003593">
    <property type="entry name" value="AAA+_ATPase"/>
</dbReference>
<keyword evidence="4" id="KW-0547">Nucleotide-binding</keyword>
<dbReference type="InterPro" id="IPR027417">
    <property type="entry name" value="P-loop_NTPase"/>
</dbReference>
<evidence type="ECO:0000256" key="2">
    <source>
        <dbReference type="ARBA" id="ARBA00022448"/>
    </source>
</evidence>
<dbReference type="EMBL" id="QFPP01000152">
    <property type="protein sequence ID" value="PZQ74034.1"/>
    <property type="molecule type" value="Genomic_DNA"/>
</dbReference>
<gene>
    <name evidence="10" type="ORF">DI563_13355</name>
</gene>
<keyword evidence="6" id="KW-1278">Translocase</keyword>
<evidence type="ECO:0000313" key="10">
    <source>
        <dbReference type="EMBL" id="PZQ74034.1"/>
    </source>
</evidence>
<feature type="region of interest" description="Disordered" evidence="8">
    <location>
        <begin position="1"/>
        <end position="20"/>
    </location>
</feature>
<name>A0A2W5QA76_VARPD</name>
<keyword evidence="7" id="KW-0472">Membrane</keyword>
<dbReference type="SUPFAM" id="SSF52540">
    <property type="entry name" value="P-loop containing nucleoside triphosphate hydrolases"/>
    <property type="match status" value="1"/>
</dbReference>
<dbReference type="CDD" id="cd03293">
    <property type="entry name" value="ABC_NrtD_SsuB_transporters"/>
    <property type="match status" value="1"/>
</dbReference>